<protein>
    <submittedName>
        <fullName evidence="2">Uncharacterized protein</fullName>
    </submittedName>
</protein>
<evidence type="ECO:0000313" key="2">
    <source>
        <dbReference type="EMBL" id="XAO13460.1"/>
    </source>
</evidence>
<keyword evidence="1" id="KW-0472">Membrane</keyword>
<feature type="transmembrane region" description="Helical" evidence="1">
    <location>
        <begin position="69"/>
        <end position="86"/>
    </location>
</feature>
<reference evidence="2" key="1">
    <citation type="submission" date="2024-01" db="EMBL/GenBank/DDBJ databases">
        <title>Genomic and biogeographic characterisation of Mantoniella tinhauana virus 1, the first discovered Mantoniella-infecting prasinovirus.</title>
        <authorList>
            <person name="Rey Redondo E."/>
            <person name="Yung C.C.M."/>
        </authorList>
    </citation>
    <scope>NUCLEOTIDE SEQUENCE</scope>
    <source>
        <strain evidence="2">Lau Fau Shan</strain>
    </source>
</reference>
<accession>A0AB38ZMF7</accession>
<evidence type="ECO:0000256" key="1">
    <source>
        <dbReference type="SAM" id="Phobius"/>
    </source>
</evidence>
<keyword evidence="1" id="KW-1133">Transmembrane helix</keyword>
<name>A0AB38ZMF7_9VIRU</name>
<keyword evidence="1" id="KW-0812">Transmembrane</keyword>
<dbReference type="EMBL" id="PP130629">
    <property type="protein sequence ID" value="XAO13460.1"/>
    <property type="molecule type" value="Genomic_DNA"/>
</dbReference>
<sequence>MVCNVIENCRCYAYRRSDKQFCATRRGPKILKCPEDCCAGGCPDDGSRPPYRYIPRPKKIRMNKKTGPLFIWVIITIMTILFFTDLKTRRLR</sequence>
<organism evidence="2">
    <name type="scientific">Mantoniella tinhauana virus 1</name>
    <dbReference type="NCBI Taxonomy" id="3111543"/>
    <lineage>
        <taxon>Viruses</taxon>
    </lineage>
</organism>
<proteinExistence type="predicted"/>